<evidence type="ECO:0000313" key="2">
    <source>
        <dbReference type="EMBL" id="SEJ68102.1"/>
    </source>
</evidence>
<gene>
    <name evidence="2" type="ORF">SAMN04487995_5872</name>
</gene>
<feature type="transmembrane region" description="Helical" evidence="1">
    <location>
        <begin position="88"/>
        <end position="109"/>
    </location>
</feature>
<organism evidence="2 3">
    <name type="scientific">Dyadobacter koreensis</name>
    <dbReference type="NCBI Taxonomy" id="408657"/>
    <lineage>
        <taxon>Bacteria</taxon>
        <taxon>Pseudomonadati</taxon>
        <taxon>Bacteroidota</taxon>
        <taxon>Cytophagia</taxon>
        <taxon>Cytophagales</taxon>
        <taxon>Spirosomataceae</taxon>
        <taxon>Dyadobacter</taxon>
    </lineage>
</organism>
<dbReference type="AlphaFoldDB" id="A0A1H7B143"/>
<accession>A0A1H7B143</accession>
<dbReference type="InterPro" id="IPR054235">
    <property type="entry name" value="DUF6962"/>
</dbReference>
<dbReference type="Pfam" id="PF22285">
    <property type="entry name" value="DUF6962"/>
    <property type="match status" value="1"/>
</dbReference>
<keyword evidence="3" id="KW-1185">Reference proteome</keyword>
<name>A0A1H7B143_9BACT</name>
<feature type="transmembrane region" description="Helical" evidence="1">
    <location>
        <begin position="149"/>
        <end position="165"/>
    </location>
</feature>
<evidence type="ECO:0000256" key="1">
    <source>
        <dbReference type="SAM" id="Phobius"/>
    </source>
</evidence>
<evidence type="ECO:0000313" key="3">
    <source>
        <dbReference type="Proteomes" id="UP000199532"/>
    </source>
</evidence>
<feature type="transmembrane region" description="Helical" evidence="1">
    <location>
        <begin position="59"/>
        <end position="82"/>
    </location>
</feature>
<feature type="transmembrane region" description="Helical" evidence="1">
    <location>
        <begin position="172"/>
        <end position="192"/>
    </location>
</feature>
<proteinExistence type="predicted"/>
<keyword evidence="1" id="KW-1133">Transmembrane helix</keyword>
<dbReference type="OrthoDB" id="1523094at2"/>
<dbReference type="EMBL" id="FNXY01000011">
    <property type="protein sequence ID" value="SEJ68102.1"/>
    <property type="molecule type" value="Genomic_DNA"/>
</dbReference>
<feature type="transmembrane region" description="Helical" evidence="1">
    <location>
        <begin position="27"/>
        <end position="47"/>
    </location>
</feature>
<dbReference type="RefSeq" id="WP_090341705.1">
    <property type="nucleotide sequence ID" value="NZ_FNXY01000011.1"/>
</dbReference>
<keyword evidence="1" id="KW-0812">Transmembrane</keyword>
<dbReference type="Proteomes" id="UP000199532">
    <property type="component" value="Unassembled WGS sequence"/>
</dbReference>
<reference evidence="2 3" key="1">
    <citation type="submission" date="2016-10" db="EMBL/GenBank/DDBJ databases">
        <authorList>
            <person name="de Groot N.N."/>
        </authorList>
    </citation>
    <scope>NUCLEOTIDE SEQUENCE [LARGE SCALE GENOMIC DNA]</scope>
    <source>
        <strain evidence="2 3">DSM 19938</strain>
    </source>
</reference>
<keyword evidence="1" id="KW-0472">Membrane</keyword>
<protein>
    <submittedName>
        <fullName evidence="2">Uncharacterized protein</fullName>
    </submittedName>
</protein>
<sequence>MNEIAIDFDKVHQIKLFGITILEPSTVISSLLMAIVCFYAFVHLGRLGRVHRMYRQIQYFFLFMGIATVIGGVLGHGFLYITGQRGKIPGWFASMIAVALFERAAIWHIKPLLKPKWGSWLGYLNYIELTTFFVLTFITLNFIVVEIHAVYGLFLMLFMIEIYVYKKRKDPGSVNIFIATALGAVAAGFHALKFSFGPWFNYNDISHIPMGLSIWYYYQGARHMTYYGEPFIQPEVIEKAEEETEKSEVEKEN</sequence>
<feature type="transmembrane region" description="Helical" evidence="1">
    <location>
        <begin position="121"/>
        <end position="143"/>
    </location>
</feature>